<evidence type="ECO:0000313" key="1">
    <source>
        <dbReference type="EnsemblMetazoa" id="PPA40854.1"/>
    </source>
</evidence>
<reference evidence="2" key="1">
    <citation type="journal article" date="2008" name="Nat. Genet.">
        <title>The Pristionchus pacificus genome provides a unique perspective on nematode lifestyle and parasitism.</title>
        <authorList>
            <person name="Dieterich C."/>
            <person name="Clifton S.W."/>
            <person name="Schuster L.N."/>
            <person name="Chinwalla A."/>
            <person name="Delehaunty K."/>
            <person name="Dinkelacker I."/>
            <person name="Fulton L."/>
            <person name="Fulton R."/>
            <person name="Godfrey J."/>
            <person name="Minx P."/>
            <person name="Mitreva M."/>
            <person name="Roeseler W."/>
            <person name="Tian H."/>
            <person name="Witte H."/>
            <person name="Yang S.P."/>
            <person name="Wilson R.K."/>
            <person name="Sommer R.J."/>
        </authorList>
    </citation>
    <scope>NUCLEOTIDE SEQUENCE [LARGE SCALE GENOMIC DNA]</scope>
    <source>
        <strain evidence="2">PS312</strain>
    </source>
</reference>
<dbReference type="AlphaFoldDB" id="A0A2A6CLQ1"/>
<dbReference type="EnsemblMetazoa" id="PPA40854.1">
    <property type="protein sequence ID" value="PPA40854.1"/>
    <property type="gene ID" value="WBGene00279223"/>
</dbReference>
<dbReference type="Proteomes" id="UP000005239">
    <property type="component" value="Unassembled WGS sequence"/>
</dbReference>
<evidence type="ECO:0000313" key="2">
    <source>
        <dbReference type="Proteomes" id="UP000005239"/>
    </source>
</evidence>
<accession>A0A2A6CLQ1</accession>
<proteinExistence type="predicted"/>
<name>A0A2A6CLQ1_PRIPA</name>
<protein>
    <submittedName>
        <fullName evidence="1">Uncharacterized protein</fullName>
    </submittedName>
</protein>
<organism evidence="1 2">
    <name type="scientific">Pristionchus pacificus</name>
    <name type="common">Parasitic nematode worm</name>
    <dbReference type="NCBI Taxonomy" id="54126"/>
    <lineage>
        <taxon>Eukaryota</taxon>
        <taxon>Metazoa</taxon>
        <taxon>Ecdysozoa</taxon>
        <taxon>Nematoda</taxon>
        <taxon>Chromadorea</taxon>
        <taxon>Rhabditida</taxon>
        <taxon>Rhabditina</taxon>
        <taxon>Diplogasteromorpha</taxon>
        <taxon>Diplogasteroidea</taxon>
        <taxon>Neodiplogasteridae</taxon>
        <taxon>Pristionchus</taxon>
    </lineage>
</organism>
<gene>
    <name evidence="1" type="primary">WBGene00279223</name>
</gene>
<reference evidence="1" key="2">
    <citation type="submission" date="2022-06" db="UniProtKB">
        <authorList>
            <consortium name="EnsemblMetazoa"/>
        </authorList>
    </citation>
    <scope>IDENTIFICATION</scope>
    <source>
        <strain evidence="1">PS312</strain>
    </source>
</reference>
<accession>A0A8R1UUS6</accession>
<keyword evidence="2" id="KW-1185">Reference proteome</keyword>
<sequence length="229" mass="25863">MALTTLSGRSFGKIPNLIGMLVSILPAVDPYLVLFIYHCPSFKMVDSSKRGGFDSYLPMILFLSLLQCGTFVAISFDWFVKHFEIMVNEMNPIFRIAKRPSEDNEMESQAITFWVKFVYRALIVFNGSISLLVAILLFSHHCCRRRTARALVLTEIATTGASAIVAGASIAGLEIIVRMMGMSDLRRAIVPFLQAENLLLISLVFNVLLFFLSLREWKQTKADCYEFEL</sequence>